<evidence type="ECO:0000256" key="4">
    <source>
        <dbReference type="ARBA" id="ARBA00022692"/>
    </source>
</evidence>
<reference evidence="8 9" key="1">
    <citation type="submission" date="2019-03" db="EMBL/GenBank/DDBJ databases">
        <title>Genomic Encyclopedia of Type Strains, Phase IV (KMG-IV): sequencing the most valuable type-strain genomes for metagenomic binning, comparative biology and taxonomic classification.</title>
        <authorList>
            <person name="Goeker M."/>
        </authorList>
    </citation>
    <scope>NUCLEOTIDE SEQUENCE [LARGE SCALE GENOMIC DNA]</scope>
    <source>
        <strain evidence="8 9">DSM 19377</strain>
    </source>
</reference>
<accession>A0A4R2NNQ6</accession>
<evidence type="ECO:0000256" key="3">
    <source>
        <dbReference type="ARBA" id="ARBA00022475"/>
    </source>
</evidence>
<proteinExistence type="inferred from homology"/>
<evidence type="ECO:0000313" key="9">
    <source>
        <dbReference type="Proteomes" id="UP000295416"/>
    </source>
</evidence>
<dbReference type="Pfam" id="PF07681">
    <property type="entry name" value="DoxX"/>
    <property type="match status" value="1"/>
</dbReference>
<dbReference type="AlphaFoldDB" id="A0A4R2NNQ6"/>
<dbReference type="PANTHER" id="PTHR33452:SF10">
    <property type="entry name" value="OXIDOREDUCTASE MHQP-RELATED"/>
    <property type="match status" value="1"/>
</dbReference>
<dbReference type="InterPro" id="IPR051907">
    <property type="entry name" value="DoxX-like_oxidoreductase"/>
</dbReference>
<sequence>MTATLAANIGLLIIRLVVGLTFVGHGAQKLFGWFGGAGVSNTGEWLESIGIKPGGKIWAIICGLFEFVGGIFFAAGFLTPVGAALIVIIMIDAIISVHGKNGFWLTEGGCEYNIVLIAITVGVALTGPGDYVLSFF</sequence>
<comment type="similarity">
    <text evidence="2">Belongs to the DoxX family.</text>
</comment>
<keyword evidence="4 7" id="KW-0812">Transmembrane</keyword>
<evidence type="ECO:0000256" key="2">
    <source>
        <dbReference type="ARBA" id="ARBA00006679"/>
    </source>
</evidence>
<evidence type="ECO:0000256" key="1">
    <source>
        <dbReference type="ARBA" id="ARBA00004651"/>
    </source>
</evidence>
<dbReference type="Proteomes" id="UP000295416">
    <property type="component" value="Unassembled WGS sequence"/>
</dbReference>
<dbReference type="InterPro" id="IPR032808">
    <property type="entry name" value="DoxX"/>
</dbReference>
<feature type="transmembrane region" description="Helical" evidence="7">
    <location>
        <begin position="6"/>
        <end position="24"/>
    </location>
</feature>
<name>A0A4R2NNQ6_9BACL</name>
<dbReference type="OrthoDB" id="346004at2"/>
<protein>
    <submittedName>
        <fullName evidence="8">Putative oxidoreductase</fullName>
    </submittedName>
</protein>
<evidence type="ECO:0000256" key="5">
    <source>
        <dbReference type="ARBA" id="ARBA00022989"/>
    </source>
</evidence>
<keyword evidence="5 7" id="KW-1133">Transmembrane helix</keyword>
<dbReference type="EMBL" id="SLXK01000032">
    <property type="protein sequence ID" value="TCP23403.1"/>
    <property type="molecule type" value="Genomic_DNA"/>
</dbReference>
<comment type="subcellular location">
    <subcellularLocation>
        <location evidence="1">Cell membrane</location>
        <topology evidence="1">Multi-pass membrane protein</topology>
    </subcellularLocation>
</comment>
<dbReference type="RefSeq" id="WP_132747382.1">
    <property type="nucleotide sequence ID" value="NZ_SLXK01000032.1"/>
</dbReference>
<evidence type="ECO:0000256" key="6">
    <source>
        <dbReference type="ARBA" id="ARBA00023136"/>
    </source>
</evidence>
<keyword evidence="6 7" id="KW-0472">Membrane</keyword>
<dbReference type="PANTHER" id="PTHR33452">
    <property type="entry name" value="OXIDOREDUCTASE CATD-RELATED"/>
    <property type="match status" value="1"/>
</dbReference>
<gene>
    <name evidence="8" type="ORF">EV207_1322</name>
</gene>
<keyword evidence="9" id="KW-1185">Reference proteome</keyword>
<evidence type="ECO:0000313" key="8">
    <source>
        <dbReference type="EMBL" id="TCP23403.1"/>
    </source>
</evidence>
<keyword evidence="3" id="KW-1003">Cell membrane</keyword>
<evidence type="ECO:0000256" key="7">
    <source>
        <dbReference type="SAM" id="Phobius"/>
    </source>
</evidence>
<feature type="transmembrane region" description="Helical" evidence="7">
    <location>
        <begin position="110"/>
        <end position="127"/>
    </location>
</feature>
<organism evidence="8 9">
    <name type="scientific">Scopulibacillus darangshiensis</name>
    <dbReference type="NCBI Taxonomy" id="442528"/>
    <lineage>
        <taxon>Bacteria</taxon>
        <taxon>Bacillati</taxon>
        <taxon>Bacillota</taxon>
        <taxon>Bacilli</taxon>
        <taxon>Bacillales</taxon>
        <taxon>Sporolactobacillaceae</taxon>
        <taxon>Scopulibacillus</taxon>
    </lineage>
</organism>
<dbReference type="GO" id="GO:0005886">
    <property type="term" value="C:plasma membrane"/>
    <property type="evidence" value="ECO:0007669"/>
    <property type="project" value="UniProtKB-SubCell"/>
</dbReference>
<comment type="caution">
    <text evidence="8">The sequence shown here is derived from an EMBL/GenBank/DDBJ whole genome shotgun (WGS) entry which is preliminary data.</text>
</comment>